<dbReference type="PANTHER" id="PTHR13617:SF14">
    <property type="entry name" value="PROTEIN ABHD18"/>
    <property type="match status" value="1"/>
</dbReference>
<dbReference type="RefSeq" id="WP_069407955.1">
    <property type="nucleotide sequence ID" value="NZ_MIGZ01000249.1"/>
</dbReference>
<comment type="caution">
    <text evidence="1">The sequence shown here is derived from an EMBL/GenBank/DDBJ whole genome shotgun (WGS) entry which is preliminary data.</text>
</comment>
<dbReference type="InterPro" id="IPR029058">
    <property type="entry name" value="AB_hydrolase_fold"/>
</dbReference>
<organism evidence="1 2">
    <name type="scientific">Mycolicibacterium holsaticum</name>
    <dbReference type="NCBI Taxonomy" id="152142"/>
    <lineage>
        <taxon>Bacteria</taxon>
        <taxon>Bacillati</taxon>
        <taxon>Actinomycetota</taxon>
        <taxon>Actinomycetes</taxon>
        <taxon>Mycobacteriales</taxon>
        <taxon>Mycobacteriaceae</taxon>
        <taxon>Mycolicibacterium</taxon>
    </lineage>
</organism>
<reference evidence="2" key="1">
    <citation type="submission" date="2016-09" db="EMBL/GenBank/DDBJ databases">
        <authorList>
            <person name="Greninger A.L."/>
            <person name="Jerome K.R."/>
            <person name="Mcnair B."/>
            <person name="Wallis C."/>
            <person name="Fang F."/>
        </authorList>
    </citation>
    <scope>NUCLEOTIDE SEQUENCE [LARGE SCALE GENOMIC DNA]</scope>
    <source>
        <strain evidence="2">M7</strain>
    </source>
</reference>
<gene>
    <name evidence="1" type="ORF">BHQ17_26255</name>
</gene>
<evidence type="ECO:0000313" key="1">
    <source>
        <dbReference type="EMBL" id="ODQ84699.1"/>
    </source>
</evidence>
<dbReference type="AlphaFoldDB" id="A0A1E3R493"/>
<evidence type="ECO:0000313" key="2">
    <source>
        <dbReference type="Proteomes" id="UP000094243"/>
    </source>
</evidence>
<dbReference type="PANTHER" id="PTHR13617">
    <property type="entry name" value="PROTEIN ABHD18"/>
    <property type="match status" value="1"/>
</dbReference>
<dbReference type="SUPFAM" id="SSF53474">
    <property type="entry name" value="alpha/beta-Hydrolases"/>
    <property type="match status" value="1"/>
</dbReference>
<dbReference type="Proteomes" id="UP000094243">
    <property type="component" value="Unassembled WGS sequence"/>
</dbReference>
<sequence>MPAPLGNLLRPFERTGRFYAQSWRDYLAPSDSALPIARPTVALASHAFRDELVLLGLRAQRPLSDPEQFERITGEVVEAIDFYRRKGWLDQPEGFFSAPPPLTDVSVNKVKDRRHSHLRLAFDSGYAPHPGEPGAERYLSYSGNNRVFGLMLRHPEPRPWLVCIHGAEMGRAAVDLTLFRAHWLHRDLGLNVVLPVQPMHGPRARGLPKRAVFPGEDVLDDVHAAAQSVWDVRRLLSWIRREEPESKIGLNSISLGGYIAALVASLEDGLTCAILGVPVADLVDLLGRHAGLQRDDPRRKTVELAAPIGQMISPLSLSPRVPMQGRFIYAGVADRLIHPRRQIERLWEHWGRPEIVWYRGGHTGFFQSRPVQQFVGAAVRQSGLSG</sequence>
<proteinExistence type="predicted"/>
<dbReference type="Gene3D" id="3.40.50.1820">
    <property type="entry name" value="alpha/beta hydrolase"/>
    <property type="match status" value="1"/>
</dbReference>
<name>A0A1E3R493_9MYCO</name>
<evidence type="ECO:0008006" key="3">
    <source>
        <dbReference type="Google" id="ProtNLM"/>
    </source>
</evidence>
<accession>A0A1E3R493</accession>
<protein>
    <recommendedName>
        <fullName evidence="3">Alpha/beta hydrolase</fullName>
    </recommendedName>
</protein>
<dbReference type="EMBL" id="MIGZ01000249">
    <property type="protein sequence ID" value="ODQ84699.1"/>
    <property type="molecule type" value="Genomic_DNA"/>
</dbReference>
<keyword evidence="2" id="KW-1185">Reference proteome</keyword>